<evidence type="ECO:0000256" key="1">
    <source>
        <dbReference type="SAM" id="MobiDB-lite"/>
    </source>
</evidence>
<feature type="compositionally biased region" description="Basic and acidic residues" evidence="1">
    <location>
        <begin position="606"/>
        <end position="615"/>
    </location>
</feature>
<feature type="compositionally biased region" description="Acidic residues" evidence="1">
    <location>
        <begin position="320"/>
        <end position="334"/>
    </location>
</feature>
<feature type="region of interest" description="Disordered" evidence="1">
    <location>
        <begin position="1"/>
        <end position="168"/>
    </location>
</feature>
<gene>
    <name evidence="3" type="ORF">B0H16DRAFT_1800268</name>
</gene>
<name>A0AAD7HBY1_9AGAR</name>
<feature type="compositionally biased region" description="Polar residues" evidence="1">
    <location>
        <begin position="82"/>
        <end position="93"/>
    </location>
</feature>
<dbReference type="EMBL" id="JARKIB010000283">
    <property type="protein sequence ID" value="KAJ7716991.1"/>
    <property type="molecule type" value="Genomic_DNA"/>
</dbReference>
<feature type="region of interest" description="Disordered" evidence="1">
    <location>
        <begin position="606"/>
        <end position="625"/>
    </location>
</feature>
<protein>
    <recommendedName>
        <fullName evidence="2">DUF6532 domain-containing protein</fullName>
    </recommendedName>
</protein>
<evidence type="ECO:0000259" key="2">
    <source>
        <dbReference type="Pfam" id="PF20149"/>
    </source>
</evidence>
<accession>A0AAD7HBY1</accession>
<feature type="region of interest" description="Disordered" evidence="1">
    <location>
        <begin position="225"/>
        <end position="348"/>
    </location>
</feature>
<feature type="compositionally biased region" description="Basic and acidic residues" evidence="1">
    <location>
        <begin position="262"/>
        <end position="272"/>
    </location>
</feature>
<keyword evidence="4" id="KW-1185">Reference proteome</keyword>
<feature type="domain" description="DUF6532" evidence="2">
    <location>
        <begin position="413"/>
        <end position="577"/>
    </location>
</feature>
<evidence type="ECO:0000313" key="4">
    <source>
        <dbReference type="Proteomes" id="UP001215598"/>
    </source>
</evidence>
<feature type="compositionally biased region" description="Basic and acidic residues" evidence="1">
    <location>
        <begin position="34"/>
        <end position="48"/>
    </location>
</feature>
<feature type="compositionally biased region" description="Polar residues" evidence="1">
    <location>
        <begin position="152"/>
        <end position="168"/>
    </location>
</feature>
<feature type="compositionally biased region" description="Polar residues" evidence="1">
    <location>
        <begin position="61"/>
        <end position="74"/>
    </location>
</feature>
<proteinExistence type="predicted"/>
<organism evidence="3 4">
    <name type="scientific">Mycena metata</name>
    <dbReference type="NCBI Taxonomy" id="1033252"/>
    <lineage>
        <taxon>Eukaryota</taxon>
        <taxon>Fungi</taxon>
        <taxon>Dikarya</taxon>
        <taxon>Basidiomycota</taxon>
        <taxon>Agaricomycotina</taxon>
        <taxon>Agaricomycetes</taxon>
        <taxon>Agaricomycetidae</taxon>
        <taxon>Agaricales</taxon>
        <taxon>Marasmiineae</taxon>
        <taxon>Mycenaceae</taxon>
        <taxon>Mycena</taxon>
    </lineage>
</organism>
<dbReference type="Pfam" id="PF20149">
    <property type="entry name" value="DUF6532"/>
    <property type="match status" value="1"/>
</dbReference>
<dbReference type="AlphaFoldDB" id="A0AAD7HBY1"/>
<dbReference type="InterPro" id="IPR045341">
    <property type="entry name" value="DUF6532"/>
</dbReference>
<reference evidence="3" key="1">
    <citation type="submission" date="2023-03" db="EMBL/GenBank/DDBJ databases">
        <title>Massive genome expansion in bonnet fungi (Mycena s.s.) driven by repeated elements and novel gene families across ecological guilds.</title>
        <authorList>
            <consortium name="Lawrence Berkeley National Laboratory"/>
            <person name="Harder C.B."/>
            <person name="Miyauchi S."/>
            <person name="Viragh M."/>
            <person name="Kuo A."/>
            <person name="Thoen E."/>
            <person name="Andreopoulos B."/>
            <person name="Lu D."/>
            <person name="Skrede I."/>
            <person name="Drula E."/>
            <person name="Henrissat B."/>
            <person name="Morin E."/>
            <person name="Kohler A."/>
            <person name="Barry K."/>
            <person name="LaButti K."/>
            <person name="Morin E."/>
            <person name="Salamov A."/>
            <person name="Lipzen A."/>
            <person name="Mereny Z."/>
            <person name="Hegedus B."/>
            <person name="Baldrian P."/>
            <person name="Stursova M."/>
            <person name="Weitz H."/>
            <person name="Taylor A."/>
            <person name="Grigoriev I.V."/>
            <person name="Nagy L.G."/>
            <person name="Martin F."/>
            <person name="Kauserud H."/>
        </authorList>
    </citation>
    <scope>NUCLEOTIDE SEQUENCE</scope>
    <source>
        <strain evidence="3">CBHHK182m</strain>
    </source>
</reference>
<comment type="caution">
    <text evidence="3">The sequence shown here is derived from an EMBL/GenBank/DDBJ whole genome shotgun (WGS) entry which is preliminary data.</text>
</comment>
<feature type="compositionally biased region" description="Polar residues" evidence="1">
    <location>
        <begin position="102"/>
        <end position="118"/>
    </location>
</feature>
<sequence>MSDIPYSQEQFDANHPPPPLGRGRRDAQFNSARQELENTRLKHKESAQKRAATIAGKRNPTADNSQSPQTTTAGRTPPTPMSGVQQTAVQQTHPAPLLQQRPGLTSTKAPGSLTTMPQTPRMPLRPVDNSTPLYADFSRMSTSGRPSLMATRPSTQTTPRTALQPVNDSSPTGYADFSGMAGSQSFMSTPPSTQTNLGADWFASLDSSTRDAIFKSMNTPMIIASSAGDSDQNLGGNPGYSSRVPELESFGGQDIGSDMDDNDSRLYGDREQPWGQVLDEGPQDSPAPPPTSSLNITMRSVAPAYQQRKNRRTVPQTNTEDNDGEEDAEDESEAPAEPAKKKQKSRSIADLDAEHQDICNSGYHYVKIEVTLRTPFPVGIGRKRGGTRTAVAHADQFSELILGAFTDAAFDLGLEDVTPRPADIALLRARVPQFRSGLKTVCRGFVPAAYGLVDIKTLKKPTPALIAATEAKNRARVHQLLGTFIYGDPDKISPETMFLHDIFQCVLTAYWFGTGDNDRTFYFQGQTQIELPTFALIIVAVQCAIEEWSTGRRANKDFSHISHFRAYKAVLSGVKKWMAHSEEEVERGVAASNATTDELERLLRDARTASHKPEEGPQNDDDDDLFSLDAMFTLSTAAAA</sequence>
<evidence type="ECO:0000313" key="3">
    <source>
        <dbReference type="EMBL" id="KAJ7716991.1"/>
    </source>
</evidence>
<feature type="compositionally biased region" description="Polar residues" evidence="1">
    <location>
        <begin position="1"/>
        <end position="11"/>
    </location>
</feature>
<dbReference type="Proteomes" id="UP001215598">
    <property type="component" value="Unassembled WGS sequence"/>
</dbReference>